<comment type="caution">
    <text evidence="1">The sequence shown here is derived from an EMBL/GenBank/DDBJ whole genome shotgun (WGS) entry which is preliminary data.</text>
</comment>
<proteinExistence type="predicted"/>
<gene>
    <name evidence="1" type="ORF">N482_01165</name>
</gene>
<evidence type="ECO:0000313" key="1">
    <source>
        <dbReference type="EMBL" id="KZN47885.1"/>
    </source>
</evidence>
<organism evidence="1 2">
    <name type="scientific">Pseudoalteromonas luteoviolacea NCIMB 1942</name>
    <dbReference type="NCBI Taxonomy" id="1365253"/>
    <lineage>
        <taxon>Bacteria</taxon>
        <taxon>Pseudomonadati</taxon>
        <taxon>Pseudomonadota</taxon>
        <taxon>Gammaproteobacteria</taxon>
        <taxon>Alteromonadales</taxon>
        <taxon>Pseudoalteromonadaceae</taxon>
        <taxon>Pseudoalteromonas</taxon>
    </lineage>
</organism>
<dbReference type="AlphaFoldDB" id="A0A167CNU8"/>
<dbReference type="EMBL" id="AUXT01000150">
    <property type="protein sequence ID" value="KZN47885.1"/>
    <property type="molecule type" value="Genomic_DNA"/>
</dbReference>
<dbReference type="Proteomes" id="UP000076587">
    <property type="component" value="Unassembled WGS sequence"/>
</dbReference>
<name>A0A167CNU8_9GAMM</name>
<evidence type="ECO:0000313" key="2">
    <source>
        <dbReference type="Proteomes" id="UP000076587"/>
    </source>
</evidence>
<sequence length="62" mass="7075">MVTGLFSEAAIQGDAKEDESKTARRERVAVFIVFKPISCDKANYRQHFAVLTDFFLANNYED</sequence>
<protein>
    <submittedName>
        <fullName evidence="1">Uncharacterized protein</fullName>
    </submittedName>
</protein>
<accession>A0A167CNU8</accession>
<reference evidence="1 2" key="1">
    <citation type="submission" date="2013-07" db="EMBL/GenBank/DDBJ databases">
        <title>Comparative Genomic and Metabolomic Analysis of Twelve Strains of Pseudoalteromonas luteoviolacea.</title>
        <authorList>
            <person name="Vynne N.G."/>
            <person name="Mansson M."/>
            <person name="Gram L."/>
        </authorList>
    </citation>
    <scope>NUCLEOTIDE SEQUENCE [LARGE SCALE GENOMIC DNA]</scope>
    <source>
        <strain evidence="1 2">NCIMB 1942</strain>
    </source>
</reference>